<dbReference type="AlphaFoldDB" id="A0A3A9WGS7"/>
<dbReference type="PANTHER" id="PTHR43559">
    <property type="entry name" value="HYDROLASE YCAC-RELATED"/>
    <property type="match status" value="1"/>
</dbReference>
<dbReference type="Pfam" id="PF00857">
    <property type="entry name" value="Isochorismatase"/>
    <property type="match status" value="1"/>
</dbReference>
<dbReference type="PANTHER" id="PTHR43559:SF3">
    <property type="entry name" value="HYDROLASE YCAC-RELATED"/>
    <property type="match status" value="1"/>
</dbReference>
<dbReference type="Gene3D" id="3.40.50.850">
    <property type="entry name" value="Isochorismatase-like"/>
    <property type="match status" value="1"/>
</dbReference>
<sequence>MSTETRAGLDALLTPEESVLVLIDHQPFQFANLHSHEPTLIVNNVVGLAKAAKVFDVPTILTTVLEERGGLLLQDVQDVFPEQQPINRTIINTWEDQRVVDAVKATGRKKLIIAGLWTEVCVAMPAIQAAGEGFEVYVVTDASGGASKEAHDMAVRRMIRAGVAPITWLAVMSEWQRDYAREKTLPGLTEVLLQHAGATGVAFAWETQLLATGRTGDGA</sequence>
<dbReference type="CDD" id="cd01012">
    <property type="entry name" value="YcaC_related"/>
    <property type="match status" value="1"/>
</dbReference>
<dbReference type="GO" id="GO:0016787">
    <property type="term" value="F:hydrolase activity"/>
    <property type="evidence" value="ECO:0007669"/>
    <property type="project" value="UniProtKB-KW"/>
</dbReference>
<feature type="domain" description="Isochorismatase-like" evidence="1">
    <location>
        <begin position="18"/>
        <end position="168"/>
    </location>
</feature>
<evidence type="ECO:0000313" key="4">
    <source>
        <dbReference type="Proteomes" id="UP000268652"/>
    </source>
</evidence>
<dbReference type="Proteomes" id="UP000268652">
    <property type="component" value="Unassembled WGS sequence"/>
</dbReference>
<dbReference type="RefSeq" id="WP_120696098.1">
    <property type="nucleotide sequence ID" value="NZ_RBDX01000002.1"/>
</dbReference>
<dbReference type="EMBL" id="RBDX01000002">
    <property type="protein sequence ID" value="RKN12238.1"/>
    <property type="molecule type" value="Genomic_DNA"/>
</dbReference>
<accession>A0A3A9WGS7</accession>
<gene>
    <name evidence="3" type="ORF">D7318_06685</name>
    <name evidence="2" type="ORF">D7319_03795</name>
</gene>
<evidence type="ECO:0000313" key="2">
    <source>
        <dbReference type="EMBL" id="RKN12238.1"/>
    </source>
</evidence>
<dbReference type="InterPro" id="IPR036380">
    <property type="entry name" value="Isochorismatase-like_sf"/>
</dbReference>
<dbReference type="EMBL" id="RBDY01000003">
    <property type="protein sequence ID" value="RKN26086.1"/>
    <property type="molecule type" value="Genomic_DNA"/>
</dbReference>
<evidence type="ECO:0000313" key="5">
    <source>
        <dbReference type="Proteomes" id="UP000275024"/>
    </source>
</evidence>
<protein>
    <submittedName>
        <fullName evidence="2">Hydrolase</fullName>
    </submittedName>
</protein>
<name>A0A3A9WGS7_9ACTN</name>
<organism evidence="2 5">
    <name type="scientific">Streptomyces radicis</name>
    <dbReference type="NCBI Taxonomy" id="1750517"/>
    <lineage>
        <taxon>Bacteria</taxon>
        <taxon>Bacillati</taxon>
        <taxon>Actinomycetota</taxon>
        <taxon>Actinomycetes</taxon>
        <taxon>Kitasatosporales</taxon>
        <taxon>Streptomycetaceae</taxon>
        <taxon>Streptomyces</taxon>
    </lineage>
</organism>
<dbReference type="OrthoDB" id="9789777at2"/>
<dbReference type="InterPro" id="IPR000868">
    <property type="entry name" value="Isochorismatase-like_dom"/>
</dbReference>
<comment type="caution">
    <text evidence="2">The sequence shown here is derived from an EMBL/GenBank/DDBJ whole genome shotgun (WGS) entry which is preliminary data.</text>
</comment>
<dbReference type="Proteomes" id="UP000275024">
    <property type="component" value="Unassembled WGS sequence"/>
</dbReference>
<dbReference type="InterPro" id="IPR053152">
    <property type="entry name" value="Hydrolase_YcaC-like"/>
</dbReference>
<keyword evidence="2" id="KW-0378">Hydrolase</keyword>
<reference evidence="4 5" key="1">
    <citation type="submission" date="2018-09" db="EMBL/GenBank/DDBJ databases">
        <title>Streptomyces sp. nov. DS1-2, an endophytic actinomycete isolated from roots of Dendrobium scabrilingue.</title>
        <authorList>
            <person name="Kuncharoen N."/>
            <person name="Kudo T."/>
            <person name="Ohkuma M."/>
            <person name="Yuki M."/>
            <person name="Tanasupawat S."/>
        </authorList>
    </citation>
    <scope>NUCLEOTIDE SEQUENCE [LARGE SCALE GENOMIC DNA]</scope>
    <source>
        <strain evidence="2 5">AZ1-7</strain>
        <strain evidence="3 4">DS1-2</strain>
    </source>
</reference>
<evidence type="ECO:0000313" key="3">
    <source>
        <dbReference type="EMBL" id="RKN26086.1"/>
    </source>
</evidence>
<keyword evidence="4" id="KW-1185">Reference proteome</keyword>
<evidence type="ECO:0000259" key="1">
    <source>
        <dbReference type="Pfam" id="PF00857"/>
    </source>
</evidence>
<dbReference type="SUPFAM" id="SSF52499">
    <property type="entry name" value="Isochorismatase-like hydrolases"/>
    <property type="match status" value="1"/>
</dbReference>
<proteinExistence type="predicted"/>